<dbReference type="Proteomes" id="UP000462212">
    <property type="component" value="Unassembled WGS sequence"/>
</dbReference>
<keyword evidence="9" id="KW-0472">Membrane</keyword>
<dbReference type="GO" id="GO:0016705">
    <property type="term" value="F:oxidoreductase activity, acting on paired donors, with incorporation or reduction of molecular oxygen"/>
    <property type="evidence" value="ECO:0007669"/>
    <property type="project" value="InterPro"/>
</dbReference>
<sequence length="537" mass="61113">MLSELLDRPIFLVLAICVIYVLFTFIRRRPQLSHIPIIGARENDWFPVLQAKWRNTKDFKAAMEQAHTQYRDRAVLVPVISGGDSVMLPPSEIEFVTEQPDSVLSFKERASQIYQTDYTFMNPRVNQAARYDNIIRTVMTPRIGSLTPALADEANWAFKEHWGINNTEWHEVCVFESLRHIVGCVANRSFVGLPICRDPGLVNNGMAFAIDVPFSASILNLFWKPLRPLIAPIITIPNRIHTRRFRKIVVSEIDRRLRDYDARQANPEDKSLEPEPDDFLQWVIQQAKTLGDPYMWRSETLADRLLILNFAALHTSSLFSTWAIFDLVCSGPEVIDELREEISMVLASHGGQWTKKAVAQLEKLDSAMRESARLNSVLAVGLRRVVLADNGLTTPSGVHLPKGTHISVPVYSVMRDETIYTAADTYMPFRFSEQRNEKGEESGKRAPNNFTATSPDFLIFGHGKHACTGRFFAATALKLILANAIQNYDFEKISVKPEGPWYGDFRLPPMKDTIRVKRRYPRPEKSSTHIPQLALSF</sequence>
<protein>
    <submittedName>
        <fullName evidence="10">Cytochrome P450 monooxygenase</fullName>
    </submittedName>
</protein>
<evidence type="ECO:0000256" key="4">
    <source>
        <dbReference type="ARBA" id="ARBA00022723"/>
    </source>
</evidence>
<proteinExistence type="inferred from homology"/>
<feature type="binding site" description="axial binding residue" evidence="8">
    <location>
        <position position="467"/>
    </location>
    <ligand>
        <name>heme</name>
        <dbReference type="ChEBI" id="CHEBI:30413"/>
    </ligand>
    <ligandPart>
        <name>Fe</name>
        <dbReference type="ChEBI" id="CHEBI:18248"/>
    </ligandPart>
</feature>
<keyword evidence="9" id="KW-0812">Transmembrane</keyword>
<dbReference type="PRINTS" id="PR00465">
    <property type="entry name" value="EP450IV"/>
</dbReference>
<accession>A0A8H8UCA9</accession>
<keyword evidence="11" id="KW-1185">Reference proteome</keyword>
<evidence type="ECO:0000313" key="11">
    <source>
        <dbReference type="Proteomes" id="UP000462212"/>
    </source>
</evidence>
<dbReference type="InterPro" id="IPR036396">
    <property type="entry name" value="Cyt_P450_sf"/>
</dbReference>
<evidence type="ECO:0000256" key="8">
    <source>
        <dbReference type="PIRSR" id="PIRSR602403-1"/>
    </source>
</evidence>
<evidence type="ECO:0000256" key="6">
    <source>
        <dbReference type="ARBA" id="ARBA00023004"/>
    </source>
</evidence>
<dbReference type="GO" id="GO:0005506">
    <property type="term" value="F:iron ion binding"/>
    <property type="evidence" value="ECO:0007669"/>
    <property type="project" value="InterPro"/>
</dbReference>
<dbReference type="GO" id="GO:0004497">
    <property type="term" value="F:monooxygenase activity"/>
    <property type="evidence" value="ECO:0007669"/>
    <property type="project" value="UniProtKB-KW"/>
</dbReference>
<dbReference type="PANTHER" id="PTHR46206">
    <property type="entry name" value="CYTOCHROME P450"/>
    <property type="match status" value="1"/>
</dbReference>
<evidence type="ECO:0000256" key="5">
    <source>
        <dbReference type="ARBA" id="ARBA00023002"/>
    </source>
</evidence>
<evidence type="ECO:0000256" key="7">
    <source>
        <dbReference type="ARBA" id="ARBA00023033"/>
    </source>
</evidence>
<dbReference type="AlphaFoldDB" id="A0A8H8UCA9"/>
<dbReference type="InterPro" id="IPR002403">
    <property type="entry name" value="Cyt_P450_E_grp-IV"/>
</dbReference>
<comment type="similarity">
    <text evidence="2">Belongs to the cytochrome P450 family.</text>
</comment>
<dbReference type="OrthoDB" id="1844152at2759"/>
<dbReference type="Pfam" id="PF00067">
    <property type="entry name" value="p450"/>
    <property type="match status" value="1"/>
</dbReference>
<dbReference type="CDD" id="cd11041">
    <property type="entry name" value="CYP503A1-like"/>
    <property type="match status" value="1"/>
</dbReference>
<evidence type="ECO:0000256" key="3">
    <source>
        <dbReference type="ARBA" id="ARBA00022617"/>
    </source>
</evidence>
<evidence type="ECO:0000256" key="2">
    <source>
        <dbReference type="ARBA" id="ARBA00010617"/>
    </source>
</evidence>
<reference evidence="10 11" key="1">
    <citation type="submission" date="2018-05" db="EMBL/GenBank/DDBJ databases">
        <title>Genome sequencing and assembly of the regulated plant pathogen Lachnellula willkommii and related sister species for the development of diagnostic species identification markers.</title>
        <authorList>
            <person name="Giroux E."/>
            <person name="Bilodeau G."/>
        </authorList>
    </citation>
    <scope>NUCLEOTIDE SEQUENCE [LARGE SCALE GENOMIC DNA]</scope>
    <source>
        <strain evidence="10 11">CBS 197.66</strain>
    </source>
</reference>
<dbReference type="EMBL" id="QGMJ01000226">
    <property type="protein sequence ID" value="TVY39484.1"/>
    <property type="molecule type" value="Genomic_DNA"/>
</dbReference>
<comment type="cofactor">
    <cofactor evidence="1 8">
        <name>heme</name>
        <dbReference type="ChEBI" id="CHEBI:30413"/>
    </cofactor>
</comment>
<dbReference type="PANTHER" id="PTHR46206:SF1">
    <property type="entry name" value="P450, PUTATIVE (EUROFUNG)-RELATED"/>
    <property type="match status" value="1"/>
</dbReference>
<evidence type="ECO:0000256" key="9">
    <source>
        <dbReference type="SAM" id="Phobius"/>
    </source>
</evidence>
<keyword evidence="6 8" id="KW-0408">Iron</keyword>
<dbReference type="InterPro" id="IPR001128">
    <property type="entry name" value="Cyt_P450"/>
</dbReference>
<gene>
    <name evidence="10" type="primary">tenB_1</name>
    <name evidence="10" type="ORF">LSUB1_G003543</name>
</gene>
<keyword evidence="7 10" id="KW-0503">Monooxygenase</keyword>
<keyword evidence="5" id="KW-0560">Oxidoreductase</keyword>
<dbReference type="Gene3D" id="1.10.630.10">
    <property type="entry name" value="Cytochrome P450"/>
    <property type="match status" value="1"/>
</dbReference>
<evidence type="ECO:0000313" key="10">
    <source>
        <dbReference type="EMBL" id="TVY39484.1"/>
    </source>
</evidence>
<keyword evidence="4 8" id="KW-0479">Metal-binding</keyword>
<organism evidence="10 11">
    <name type="scientific">Lachnellula subtilissima</name>
    <dbReference type="NCBI Taxonomy" id="602034"/>
    <lineage>
        <taxon>Eukaryota</taxon>
        <taxon>Fungi</taxon>
        <taxon>Dikarya</taxon>
        <taxon>Ascomycota</taxon>
        <taxon>Pezizomycotina</taxon>
        <taxon>Leotiomycetes</taxon>
        <taxon>Helotiales</taxon>
        <taxon>Lachnaceae</taxon>
        <taxon>Lachnellula</taxon>
    </lineage>
</organism>
<keyword evidence="3 8" id="KW-0349">Heme</keyword>
<keyword evidence="9" id="KW-1133">Transmembrane helix</keyword>
<name>A0A8H8UCA9_9HELO</name>
<comment type="caution">
    <text evidence="10">The sequence shown here is derived from an EMBL/GenBank/DDBJ whole genome shotgun (WGS) entry which is preliminary data.</text>
</comment>
<dbReference type="GO" id="GO:0020037">
    <property type="term" value="F:heme binding"/>
    <property type="evidence" value="ECO:0007669"/>
    <property type="project" value="InterPro"/>
</dbReference>
<feature type="transmembrane region" description="Helical" evidence="9">
    <location>
        <begin position="6"/>
        <end position="26"/>
    </location>
</feature>
<evidence type="ECO:0000256" key="1">
    <source>
        <dbReference type="ARBA" id="ARBA00001971"/>
    </source>
</evidence>
<dbReference type="SUPFAM" id="SSF48264">
    <property type="entry name" value="Cytochrome P450"/>
    <property type="match status" value="1"/>
</dbReference>